<protein>
    <submittedName>
        <fullName evidence="1">Heme-binding protein</fullName>
    </submittedName>
</protein>
<sequence>MKSNIFSPVLSKVLPKSTLFFFVAFLTLIISGCGEGTDNTAEVSAVDNTPIANSNGDSTANGCIGFCASSTSLLTQADVEQVISQAVAEAQALQAKATIAVTDRMGNVLGVYRMTGSEQFITISSTANTSFPTVVGGLEGVNIIPDTMAAISKAITGSYISSEGNAFTTRTASQIIQENFNPGENNAPSGPLFGVQFSQLACNDFNLRFNSLDTPSAGPLRAPLGLAADPGGFPLYKAGTPVGAIGVISDGIYGLDKVISNFDLDSDELIALAGTFGFAAPLERRADVITIVGKTARFSDALINDLQTTDLTSVPTFTDINNVVGSLVAVPGYYDGGEADMTSAGDINRTVLAGVAFGQPGSGIIPADSNLFKDSNGNSIDAFIFADSNDNNRFPATAASDQPGGLASNQLSQVEVQELLNQAISLANKTRAQIRQPNGSQARVSVSVVDTNGVILGMARTRDAPIFGSDVSLQKARTAAFFSGTGKLTNAPADLLRALPPPLYLAALPEPIDLSGGIPLLTSPLIDLSDYVSSLQTFIGLPQALETTGEFTAFSDRAGGNLSRPNFPDGPIAGPPGPLSKPAGQWSVFSVGLQSDLIYNSLIQHVAFVLGAVPDVGTNCTGNTGFSTTAAFTNPNKIAGLANGIQIFPGSVPIYRGDTLIGGIGVSGDGVDQDDMISFLAVHQAGLALATNLSNAPQAIRADKIDLPNQSIILRYVNCPQAPFINSDEADVCDGI</sequence>
<accession>A0ABY3MYI9</accession>
<comment type="caution">
    <text evidence="1">The sequence shown here is derived from an EMBL/GenBank/DDBJ whole genome shotgun (WGS) entry which is preliminary data.</text>
</comment>
<dbReference type="SUPFAM" id="SSF143744">
    <property type="entry name" value="GlcG-like"/>
    <property type="match status" value="3"/>
</dbReference>
<gene>
    <name evidence="1" type="ORF">CWS31_006775</name>
</gene>
<dbReference type="InterPro" id="IPR005624">
    <property type="entry name" value="PduO/GlcC-like"/>
</dbReference>
<dbReference type="EMBL" id="PJAI02000005">
    <property type="protein sequence ID" value="TYK66291.1"/>
    <property type="molecule type" value="Genomic_DNA"/>
</dbReference>
<dbReference type="Pfam" id="PF03928">
    <property type="entry name" value="HbpS-like"/>
    <property type="match status" value="2"/>
</dbReference>
<dbReference type="PANTHER" id="PTHR34309">
    <property type="entry name" value="SLR1406 PROTEIN"/>
    <property type="match status" value="1"/>
</dbReference>
<dbReference type="PROSITE" id="PS51257">
    <property type="entry name" value="PROKAR_LIPOPROTEIN"/>
    <property type="match status" value="1"/>
</dbReference>
<evidence type="ECO:0000313" key="1">
    <source>
        <dbReference type="EMBL" id="TYK66291.1"/>
    </source>
</evidence>
<organism evidence="1 2">
    <name type="scientific">Colwellia echini</name>
    <dbReference type="NCBI Taxonomy" id="1982103"/>
    <lineage>
        <taxon>Bacteria</taxon>
        <taxon>Pseudomonadati</taxon>
        <taxon>Pseudomonadota</taxon>
        <taxon>Gammaproteobacteria</taxon>
        <taxon>Alteromonadales</taxon>
        <taxon>Colwelliaceae</taxon>
        <taxon>Colwellia</taxon>
    </lineage>
</organism>
<dbReference type="Proteomes" id="UP000815846">
    <property type="component" value="Unassembled WGS sequence"/>
</dbReference>
<dbReference type="InterPro" id="IPR038084">
    <property type="entry name" value="PduO/GlcC-like_sf"/>
</dbReference>
<dbReference type="Gene3D" id="3.30.450.150">
    <property type="entry name" value="Haem-degrading domain"/>
    <property type="match status" value="3"/>
</dbReference>
<dbReference type="RefSeq" id="WP_101344363.1">
    <property type="nucleotide sequence ID" value="NZ_PJAI02000005.1"/>
</dbReference>
<proteinExistence type="predicted"/>
<keyword evidence="2" id="KW-1185">Reference proteome</keyword>
<dbReference type="InterPro" id="IPR052517">
    <property type="entry name" value="GlcG_carb_metab_protein"/>
</dbReference>
<dbReference type="PANTHER" id="PTHR34309:SF1">
    <property type="entry name" value="PROTEIN GLCG"/>
    <property type="match status" value="1"/>
</dbReference>
<evidence type="ECO:0000313" key="2">
    <source>
        <dbReference type="Proteomes" id="UP000815846"/>
    </source>
</evidence>
<reference evidence="1 2" key="1">
    <citation type="submission" date="2019-08" db="EMBL/GenBank/DDBJ databases">
        <title>Microbe sample from Colwellia echini.</title>
        <authorList>
            <person name="Christiansen L."/>
            <person name="Pathiraja D."/>
            <person name="Schultz-Johansen M."/>
            <person name="Choi I.-G."/>
            <person name="Stougaard P."/>
        </authorList>
    </citation>
    <scope>NUCLEOTIDE SEQUENCE [LARGE SCALE GENOMIC DNA]</scope>
    <source>
        <strain evidence="1 2">A3</strain>
    </source>
</reference>
<name>A0ABY3MYI9_9GAMM</name>